<keyword evidence="1" id="KW-0812">Transmembrane</keyword>
<protein>
    <recommendedName>
        <fullName evidence="4">Odorant receptor</fullName>
    </recommendedName>
</protein>
<name>A0ABP1R7B1_9HEXA</name>
<feature type="transmembrane region" description="Helical" evidence="1">
    <location>
        <begin position="271"/>
        <end position="295"/>
    </location>
</feature>
<feature type="transmembrane region" description="Helical" evidence="1">
    <location>
        <begin position="80"/>
        <end position="104"/>
    </location>
</feature>
<dbReference type="EMBL" id="CAXLJM020000057">
    <property type="protein sequence ID" value="CAL8118200.1"/>
    <property type="molecule type" value="Genomic_DNA"/>
</dbReference>
<organism evidence="2 3">
    <name type="scientific">Orchesella dallaii</name>
    <dbReference type="NCBI Taxonomy" id="48710"/>
    <lineage>
        <taxon>Eukaryota</taxon>
        <taxon>Metazoa</taxon>
        <taxon>Ecdysozoa</taxon>
        <taxon>Arthropoda</taxon>
        <taxon>Hexapoda</taxon>
        <taxon>Collembola</taxon>
        <taxon>Entomobryomorpha</taxon>
        <taxon>Entomobryoidea</taxon>
        <taxon>Orchesellidae</taxon>
        <taxon>Orchesellinae</taxon>
        <taxon>Orchesella</taxon>
    </lineage>
</organism>
<sequence>MHPIVKQAFHTHFQIYKWWFPCKITWNNNEFPIRLRLESPWWKLLPWYFVTWIMTFGSTFGSIGYLLIRELFKPSSRINAIQTGVLFWVAVCTLYSWGICLAFHKYWREIVSAFNQLTTFEEDWVRTDPNTYRRPIKHYLRIWKCNKEELTGMFLIMMIVSGSIITMPMGLIAGVITNLDPFLILLEDYFLPPTDEQSTLLKVSVFLLRFCLVFIGGMEVCRFFFLALLLTFSMGLVMEKLLINMLKTQDFNEAHHKYKLMWLQYYIVKSAFNNLLAIGAFTIFAGGTTMIWLSFNAWNYVTPYLAVVYPFLSVSMLILLLIGIKSQVSIVEMSKCFIHQWKRESLLQPGIRMRKNIRHYKMLGRTLRSLPVACGSCYGINSDTPFSFLQILMKSVTDSLLGIQL</sequence>
<feature type="transmembrane region" description="Helical" evidence="1">
    <location>
        <begin position="153"/>
        <end position="179"/>
    </location>
</feature>
<keyword evidence="1" id="KW-0472">Membrane</keyword>
<evidence type="ECO:0000313" key="3">
    <source>
        <dbReference type="Proteomes" id="UP001642540"/>
    </source>
</evidence>
<gene>
    <name evidence="2" type="ORF">ODALV1_LOCUS18027</name>
</gene>
<keyword evidence="1" id="KW-1133">Transmembrane helix</keyword>
<evidence type="ECO:0000256" key="1">
    <source>
        <dbReference type="SAM" id="Phobius"/>
    </source>
</evidence>
<comment type="caution">
    <text evidence="2">The sequence shown here is derived from an EMBL/GenBank/DDBJ whole genome shotgun (WGS) entry which is preliminary data.</text>
</comment>
<accession>A0ABP1R7B1</accession>
<feature type="transmembrane region" description="Helical" evidence="1">
    <location>
        <begin position="223"/>
        <end position="243"/>
    </location>
</feature>
<keyword evidence="3" id="KW-1185">Reference proteome</keyword>
<feature type="transmembrane region" description="Helical" evidence="1">
    <location>
        <begin position="301"/>
        <end position="324"/>
    </location>
</feature>
<dbReference type="Proteomes" id="UP001642540">
    <property type="component" value="Unassembled WGS sequence"/>
</dbReference>
<evidence type="ECO:0008006" key="4">
    <source>
        <dbReference type="Google" id="ProtNLM"/>
    </source>
</evidence>
<proteinExistence type="predicted"/>
<reference evidence="2 3" key="1">
    <citation type="submission" date="2024-08" db="EMBL/GenBank/DDBJ databases">
        <authorList>
            <person name="Cucini C."/>
            <person name="Frati F."/>
        </authorList>
    </citation>
    <scope>NUCLEOTIDE SEQUENCE [LARGE SCALE GENOMIC DNA]</scope>
</reference>
<feature type="transmembrane region" description="Helical" evidence="1">
    <location>
        <begin position="45"/>
        <end position="68"/>
    </location>
</feature>
<evidence type="ECO:0000313" key="2">
    <source>
        <dbReference type="EMBL" id="CAL8118200.1"/>
    </source>
</evidence>